<name>A0A2N1J414_9BACT</name>
<dbReference type="OrthoDB" id="359268at2"/>
<keyword evidence="4 8" id="KW-0285">Flavoprotein</keyword>
<keyword evidence="6 8" id="KW-0249">Electron transport</keyword>
<dbReference type="InterPro" id="IPR029039">
    <property type="entry name" value="Flavoprotein-like_sf"/>
</dbReference>
<comment type="cofactor">
    <cofactor evidence="1 8">
        <name>FMN</name>
        <dbReference type="ChEBI" id="CHEBI:58210"/>
    </cofactor>
</comment>
<dbReference type="PROSITE" id="PS50902">
    <property type="entry name" value="FLAVODOXIN_LIKE"/>
    <property type="match status" value="1"/>
</dbReference>
<dbReference type="KEGG" id="ahs:AHALO_2085"/>
<feature type="domain" description="Flavodoxin-like" evidence="9">
    <location>
        <begin position="3"/>
        <end position="163"/>
    </location>
</feature>
<sequence length="167" mass="18723">MATAIFYASSTGNTEEIASKIIDKLGLENSYNISNNQEDIKNIQKYDKLILATSTWGDGDLQDDWDESWDEFKQIDFSNKTVALVALGDQEGYDDTFVNSLGTMYEQVKAQGANIIGFTSTAGYEFEESTAVIDDEFVGLVIDEDNQDDLTDERIDAWIEDIKDDIL</sequence>
<dbReference type="InterPro" id="IPR010086">
    <property type="entry name" value="Flavodoxin_lc"/>
</dbReference>
<dbReference type="NCBIfam" id="TIGR01752">
    <property type="entry name" value="flav_long"/>
    <property type="match status" value="1"/>
</dbReference>
<dbReference type="PROSITE" id="PS00201">
    <property type="entry name" value="FLAVODOXIN"/>
    <property type="match status" value="1"/>
</dbReference>
<dbReference type="InterPro" id="IPR050619">
    <property type="entry name" value="Flavodoxin"/>
</dbReference>
<dbReference type="NCBIfam" id="NF006738">
    <property type="entry name" value="PRK09267.1-4"/>
    <property type="match status" value="1"/>
</dbReference>
<dbReference type="SUPFAM" id="SSF52218">
    <property type="entry name" value="Flavoproteins"/>
    <property type="match status" value="1"/>
</dbReference>
<dbReference type="AlphaFoldDB" id="A0A2N1J414"/>
<comment type="similarity">
    <text evidence="2 8">Belongs to the flavodoxin family.</text>
</comment>
<dbReference type="InterPro" id="IPR001094">
    <property type="entry name" value="Flavdoxin-like"/>
</dbReference>
<keyword evidence="7" id="KW-0535">Nitrogen fixation</keyword>
<dbReference type="InterPro" id="IPR008254">
    <property type="entry name" value="Flavodoxin/NO_synth"/>
</dbReference>
<evidence type="ECO:0000256" key="8">
    <source>
        <dbReference type="PIRNR" id="PIRNR038996"/>
    </source>
</evidence>
<evidence type="ECO:0000313" key="10">
    <source>
        <dbReference type="EMBL" id="PKI81315.1"/>
    </source>
</evidence>
<evidence type="ECO:0000313" key="11">
    <source>
        <dbReference type="Proteomes" id="UP000233248"/>
    </source>
</evidence>
<dbReference type="NCBIfam" id="NF006739">
    <property type="entry name" value="PRK09267.1-5"/>
    <property type="match status" value="1"/>
</dbReference>
<evidence type="ECO:0000256" key="5">
    <source>
        <dbReference type="ARBA" id="ARBA00022643"/>
    </source>
</evidence>
<protein>
    <recommendedName>
        <fullName evidence="8">Flavodoxin</fullName>
    </recommendedName>
</protein>
<dbReference type="RefSeq" id="WP_101184238.1">
    <property type="nucleotide sequence ID" value="NZ_CP031218.1"/>
</dbReference>
<dbReference type="GO" id="GO:0010181">
    <property type="term" value="F:FMN binding"/>
    <property type="evidence" value="ECO:0007669"/>
    <property type="project" value="UniProtKB-UniRule"/>
</dbReference>
<comment type="function">
    <text evidence="8">Low-potential electron donor to a number of redox enzymes.</text>
</comment>
<organism evidence="10 11">
    <name type="scientific">Malaciobacter halophilus</name>
    <dbReference type="NCBI Taxonomy" id="197482"/>
    <lineage>
        <taxon>Bacteria</taxon>
        <taxon>Pseudomonadati</taxon>
        <taxon>Campylobacterota</taxon>
        <taxon>Epsilonproteobacteria</taxon>
        <taxon>Campylobacterales</taxon>
        <taxon>Arcobacteraceae</taxon>
        <taxon>Malaciobacter</taxon>
    </lineage>
</organism>
<evidence type="ECO:0000256" key="3">
    <source>
        <dbReference type="ARBA" id="ARBA00022448"/>
    </source>
</evidence>
<keyword evidence="11" id="KW-1185">Reference proteome</keyword>
<comment type="caution">
    <text evidence="10">The sequence shown here is derived from an EMBL/GenBank/DDBJ whole genome shotgun (WGS) entry which is preliminary data.</text>
</comment>
<dbReference type="Gene3D" id="3.40.50.360">
    <property type="match status" value="1"/>
</dbReference>
<dbReference type="PRINTS" id="PR00369">
    <property type="entry name" value="FLAVODOXIN"/>
</dbReference>
<evidence type="ECO:0000256" key="4">
    <source>
        <dbReference type="ARBA" id="ARBA00022630"/>
    </source>
</evidence>
<gene>
    <name evidence="10" type="ORF">CP960_04765</name>
</gene>
<evidence type="ECO:0000256" key="2">
    <source>
        <dbReference type="ARBA" id="ARBA00005267"/>
    </source>
</evidence>
<evidence type="ECO:0000256" key="7">
    <source>
        <dbReference type="ARBA" id="ARBA00023231"/>
    </source>
</evidence>
<dbReference type="PANTHER" id="PTHR42809:SF1">
    <property type="entry name" value="FLAVODOXIN 1"/>
    <property type="match status" value="1"/>
</dbReference>
<dbReference type="EMBL" id="NXIF01000018">
    <property type="protein sequence ID" value="PKI81315.1"/>
    <property type="molecule type" value="Genomic_DNA"/>
</dbReference>
<evidence type="ECO:0000259" key="9">
    <source>
        <dbReference type="PROSITE" id="PS50902"/>
    </source>
</evidence>
<keyword evidence="5 8" id="KW-0288">FMN</keyword>
<dbReference type="Proteomes" id="UP000233248">
    <property type="component" value="Unassembled WGS sequence"/>
</dbReference>
<proteinExistence type="inferred from homology"/>
<keyword evidence="3 8" id="KW-0813">Transport</keyword>
<dbReference type="GO" id="GO:0009055">
    <property type="term" value="F:electron transfer activity"/>
    <property type="evidence" value="ECO:0007669"/>
    <property type="project" value="UniProtKB-UniRule"/>
</dbReference>
<evidence type="ECO:0000256" key="1">
    <source>
        <dbReference type="ARBA" id="ARBA00001917"/>
    </source>
</evidence>
<accession>A0A2N1J414</accession>
<dbReference type="InterPro" id="IPR001226">
    <property type="entry name" value="Flavodoxin_CS"/>
</dbReference>
<dbReference type="Pfam" id="PF00258">
    <property type="entry name" value="Flavodoxin_1"/>
    <property type="match status" value="1"/>
</dbReference>
<reference evidence="10 11" key="1">
    <citation type="submission" date="2017-09" db="EMBL/GenBank/DDBJ databases">
        <title>Genomics of the genus Arcobacter.</title>
        <authorList>
            <person name="Perez-Cataluna A."/>
            <person name="Figueras M.J."/>
            <person name="Salas-Masso N."/>
        </authorList>
    </citation>
    <scope>NUCLEOTIDE SEQUENCE [LARGE SCALE GENOMIC DNA]</scope>
    <source>
        <strain evidence="10 11">DSM 18005</strain>
    </source>
</reference>
<dbReference type="PIRSF" id="PIRSF038996">
    <property type="entry name" value="FldA"/>
    <property type="match status" value="1"/>
</dbReference>
<dbReference type="PANTHER" id="PTHR42809">
    <property type="entry name" value="FLAVODOXIN 2"/>
    <property type="match status" value="1"/>
</dbReference>
<evidence type="ECO:0000256" key="6">
    <source>
        <dbReference type="ARBA" id="ARBA00022982"/>
    </source>
</evidence>